<evidence type="ECO:0000313" key="3">
    <source>
        <dbReference type="Proteomes" id="UP000295310"/>
    </source>
</evidence>
<name>A0A4R6BDK5_9STAP</name>
<evidence type="ECO:0000313" key="2">
    <source>
        <dbReference type="EMBL" id="TDL97861.1"/>
    </source>
</evidence>
<keyword evidence="3" id="KW-1185">Reference proteome</keyword>
<proteinExistence type="predicted"/>
<dbReference type="PANTHER" id="PTHR46211">
    <property type="entry name" value="GLYCEROPHOSPHORYL DIESTER PHOSPHODIESTERASE"/>
    <property type="match status" value="1"/>
</dbReference>
<accession>A0A4R6BDK5</accession>
<reference evidence="2 3" key="1">
    <citation type="submission" date="2019-01" db="EMBL/GenBank/DDBJ databases">
        <title>Draft genome sequences of the type strains of six Macrococcus species.</title>
        <authorList>
            <person name="Mazhar S."/>
            <person name="Altermann E."/>
            <person name="Hill C."/>
            <person name="Mcauliffe O."/>
        </authorList>
    </citation>
    <scope>NUCLEOTIDE SEQUENCE [LARGE SCALE GENOMIC DNA]</scope>
    <source>
        <strain evidence="2 3">CCM4811</strain>
    </source>
</reference>
<dbReference type="GO" id="GO:0006629">
    <property type="term" value="P:lipid metabolic process"/>
    <property type="evidence" value="ECO:0007669"/>
    <property type="project" value="InterPro"/>
</dbReference>
<protein>
    <submittedName>
        <fullName evidence="2">Glycerophosphodiester phosphodiesterase</fullName>
    </submittedName>
</protein>
<feature type="domain" description="GP-PDE" evidence="1">
    <location>
        <begin position="1"/>
        <end position="231"/>
    </location>
</feature>
<organism evidence="2 3">
    <name type="scientific">Macrococcus brunensis</name>
    <dbReference type="NCBI Taxonomy" id="198483"/>
    <lineage>
        <taxon>Bacteria</taxon>
        <taxon>Bacillati</taxon>
        <taxon>Bacillota</taxon>
        <taxon>Bacilli</taxon>
        <taxon>Bacillales</taxon>
        <taxon>Staphylococcaceae</taxon>
        <taxon>Macrococcus</taxon>
    </lineage>
</organism>
<dbReference type="InterPro" id="IPR030395">
    <property type="entry name" value="GP_PDE_dom"/>
</dbReference>
<dbReference type="Pfam" id="PF03009">
    <property type="entry name" value="GDPD"/>
    <property type="match status" value="1"/>
</dbReference>
<dbReference type="PROSITE" id="PS51704">
    <property type="entry name" value="GP_PDE"/>
    <property type="match status" value="1"/>
</dbReference>
<dbReference type="InterPro" id="IPR017946">
    <property type="entry name" value="PLC-like_Pdiesterase_TIM-brl"/>
</dbReference>
<dbReference type="PANTHER" id="PTHR46211:SF1">
    <property type="entry name" value="GLYCEROPHOSPHODIESTER PHOSPHODIESTERASE, CYTOPLASMIC"/>
    <property type="match status" value="1"/>
</dbReference>
<sequence>MKIIAHRGYRAKYTENTMTAFRKAIQYGAEGIELDIHLSSDGEIVVFHDDHFKRMAGHAGFVHEMDYNAIRKIKLYSKAVRKESVPKLVEILELLKETSLLLNIEIKAVTDGILEEKLTHLLKNYETSQIVISSFHPETILKMKQLAPEIETALLYTKYIDQPWLLKERYLFDAIHTDTNYTSREYAALIQSHGIPVRIYTVNKERDLKYWLESDVDAIITDEVELALKLKKEK</sequence>
<dbReference type="EMBL" id="SCWA01000009">
    <property type="protein sequence ID" value="TDL97861.1"/>
    <property type="molecule type" value="Genomic_DNA"/>
</dbReference>
<dbReference type="RefSeq" id="WP_133431983.1">
    <property type="nucleotide sequence ID" value="NZ_SCWA01000009.1"/>
</dbReference>
<dbReference type="Proteomes" id="UP000295310">
    <property type="component" value="Unassembled WGS sequence"/>
</dbReference>
<gene>
    <name evidence="2" type="ORF">ERX27_06275</name>
</gene>
<evidence type="ECO:0000259" key="1">
    <source>
        <dbReference type="PROSITE" id="PS51704"/>
    </source>
</evidence>
<dbReference type="GO" id="GO:0008081">
    <property type="term" value="F:phosphoric diester hydrolase activity"/>
    <property type="evidence" value="ECO:0007669"/>
    <property type="project" value="InterPro"/>
</dbReference>
<dbReference type="Gene3D" id="3.20.20.190">
    <property type="entry name" value="Phosphatidylinositol (PI) phosphodiesterase"/>
    <property type="match status" value="1"/>
</dbReference>
<dbReference type="AlphaFoldDB" id="A0A4R6BDK5"/>
<dbReference type="SUPFAM" id="SSF51695">
    <property type="entry name" value="PLC-like phosphodiesterases"/>
    <property type="match status" value="1"/>
</dbReference>
<comment type="caution">
    <text evidence="2">The sequence shown here is derived from an EMBL/GenBank/DDBJ whole genome shotgun (WGS) entry which is preliminary data.</text>
</comment>
<dbReference type="OrthoDB" id="384721at2"/>